<name>A0A5J4SAN3_9ZZZZ</name>
<evidence type="ECO:0000256" key="5">
    <source>
        <dbReference type="ARBA" id="ARBA00023136"/>
    </source>
</evidence>
<keyword evidence="6" id="KW-0998">Cell outer membrane</keyword>
<dbReference type="Gene3D" id="2.60.40.1120">
    <property type="entry name" value="Carboxypeptidase-like, regulatory domain"/>
    <property type="match status" value="1"/>
</dbReference>
<dbReference type="InterPro" id="IPR039426">
    <property type="entry name" value="TonB-dep_rcpt-like"/>
</dbReference>
<keyword evidence="4" id="KW-0732">Signal</keyword>
<evidence type="ECO:0000259" key="7">
    <source>
        <dbReference type="Pfam" id="PF07715"/>
    </source>
</evidence>
<gene>
    <name evidence="8" type="ORF">EZS27_009076</name>
</gene>
<reference evidence="8" key="1">
    <citation type="submission" date="2019-03" db="EMBL/GenBank/DDBJ databases">
        <title>Single cell metagenomics reveals metabolic interactions within the superorganism composed of flagellate Streblomastix strix and complex community of Bacteroidetes bacteria on its surface.</title>
        <authorList>
            <person name="Treitli S.C."/>
            <person name="Kolisko M."/>
            <person name="Husnik F."/>
            <person name="Keeling P."/>
            <person name="Hampl V."/>
        </authorList>
    </citation>
    <scope>NUCLEOTIDE SEQUENCE</scope>
    <source>
        <strain evidence="8">STM</strain>
    </source>
</reference>
<dbReference type="Pfam" id="PF07715">
    <property type="entry name" value="Plug"/>
    <property type="match status" value="1"/>
</dbReference>
<sequence length="1107" mass="122949">MKKQRISVCILSVFLLIAPVCGMANTLSMTEDTDVMLVQASQQQGRVTGIVVDNSAPVAGASIVVKGTGVGTISDIDGNFTLNGLKSGSVLVISFLGFTTQEITYTGQSSIRVTLNSTALDIEEVVVIAYGVTKKATFTGSAALVKADKIEKISGSQFLETLQGMSPGVNITNNEGNPGSKTRIQIRGISSMSGNSTPLYVVDGVPYDGDLRSIASSDIESLTVLKDAAASSLYGSRAANGVIVITTKKGKSGKPVINFKGTWGTSDNAVPNPVKADPYEHMLYTWKGAYNDQVYKHNQTPQAAGDYASRNVVNHAVVPRVNSKGETVFVTPFKSVPIDQYVLHDGNGNPYANPALEMVWDKSDYDWYGAVFSHKLRQDYSFDISGATADNKTNYYVSASHLNDYGYSIAQYFKRYSFRANITSEIKSWLRVGGNLAYSYSRQNVTGSNRMVIFSNTLNSPYLRNADNTDWEYSQKTGRRMMDFGENTSLYFGIHALNGMGGRGDYWDNPDDDNFNNNEGGMTTALYFAELNLPYDIKFKTNVNYDDITSNVYGYGSAVQGAGQLKPYGVTVMTNGGSATRQNYKTRSLTWNNLLTWEKSLGDHTVNALLGHEFYSKNYMYNSGYGEGIMQLDQYELASTTRNWSVDSFRDRYALLSFFGKVDYNFQNKYYLSASLRRDGSSRFHPDHRWGNFSSVGASWRISKEKFLSDVSWLTNLSLRGSYGTSGNDKLIQNGNEIWYAYQAYYSNYDLYGQPGYRPSANAAPDLKWELNQQYNLAADFSLFSRLSGTIEYYTRNSKDLLATKDLPYSANAGAPSFNTNLGDIRNNGFEFSLNVAAIQRKNFNWTIDANFTTLKNEIINLPGGEYTYGISRSNYIMSEGHSLIEHYLPKNAGVNPDNGMLRYWIRDGNGGWKTTENWSDVTIADYQFVGSAIPKGFGSITNSFKYNDFDFSFMWYGSYGSKMYSYQFVENTTVRDGVSVVPSLVKGNYWEKPGDNALFPRPSQEGYGDNGAAKGTDFYLLDNSFLRLRNITLGYTLPKNLLRKLDMLFVRIYITGDNLLTFSEAASKFTDPESGLYGNDYNGNGDNDSGIQGSRRVFMGGIQVTF</sequence>
<dbReference type="PANTHER" id="PTHR30069">
    <property type="entry name" value="TONB-DEPENDENT OUTER MEMBRANE RECEPTOR"/>
    <property type="match status" value="1"/>
</dbReference>
<dbReference type="InterPro" id="IPR023996">
    <property type="entry name" value="TonB-dep_OMP_SusC/RagA"/>
</dbReference>
<dbReference type="InterPro" id="IPR012910">
    <property type="entry name" value="Plug_dom"/>
</dbReference>
<accession>A0A5J4SAN3</accession>
<dbReference type="GO" id="GO:0009279">
    <property type="term" value="C:cell outer membrane"/>
    <property type="evidence" value="ECO:0007669"/>
    <property type="project" value="UniProtKB-SubCell"/>
</dbReference>
<evidence type="ECO:0000256" key="3">
    <source>
        <dbReference type="ARBA" id="ARBA00022692"/>
    </source>
</evidence>
<keyword evidence="5" id="KW-0472">Membrane</keyword>
<dbReference type="Gene3D" id="2.170.130.10">
    <property type="entry name" value="TonB-dependent receptor, plug domain"/>
    <property type="match status" value="1"/>
</dbReference>
<dbReference type="PANTHER" id="PTHR30069:SF29">
    <property type="entry name" value="HEMOGLOBIN AND HEMOGLOBIN-HAPTOGLOBIN-BINDING PROTEIN 1-RELATED"/>
    <property type="match status" value="1"/>
</dbReference>
<dbReference type="GO" id="GO:0044718">
    <property type="term" value="P:siderophore transmembrane transport"/>
    <property type="evidence" value="ECO:0007669"/>
    <property type="project" value="TreeGrafter"/>
</dbReference>
<evidence type="ECO:0000256" key="2">
    <source>
        <dbReference type="ARBA" id="ARBA00022448"/>
    </source>
</evidence>
<dbReference type="NCBIfam" id="TIGR04057">
    <property type="entry name" value="SusC_RagA_signa"/>
    <property type="match status" value="1"/>
</dbReference>
<dbReference type="EMBL" id="SNRY01000280">
    <property type="protein sequence ID" value="KAA6343246.1"/>
    <property type="molecule type" value="Genomic_DNA"/>
</dbReference>
<keyword evidence="2" id="KW-0813">Transport</keyword>
<dbReference type="NCBIfam" id="TIGR04056">
    <property type="entry name" value="OMP_RagA_SusC"/>
    <property type="match status" value="1"/>
</dbReference>
<feature type="domain" description="TonB-dependent receptor plug" evidence="7">
    <location>
        <begin position="136"/>
        <end position="242"/>
    </location>
</feature>
<evidence type="ECO:0000256" key="1">
    <source>
        <dbReference type="ARBA" id="ARBA00004571"/>
    </source>
</evidence>
<evidence type="ECO:0000313" key="8">
    <source>
        <dbReference type="EMBL" id="KAA6343246.1"/>
    </source>
</evidence>
<dbReference type="AlphaFoldDB" id="A0A5J4SAN3"/>
<dbReference type="Pfam" id="PF13715">
    <property type="entry name" value="CarbopepD_reg_2"/>
    <property type="match status" value="1"/>
</dbReference>
<dbReference type="GO" id="GO:0015344">
    <property type="term" value="F:siderophore uptake transmembrane transporter activity"/>
    <property type="evidence" value="ECO:0007669"/>
    <property type="project" value="TreeGrafter"/>
</dbReference>
<dbReference type="SUPFAM" id="SSF56935">
    <property type="entry name" value="Porins"/>
    <property type="match status" value="1"/>
</dbReference>
<evidence type="ECO:0000256" key="4">
    <source>
        <dbReference type="ARBA" id="ARBA00022729"/>
    </source>
</evidence>
<comment type="caution">
    <text evidence="8">The sequence shown here is derived from an EMBL/GenBank/DDBJ whole genome shotgun (WGS) entry which is preliminary data.</text>
</comment>
<keyword evidence="8" id="KW-0675">Receptor</keyword>
<dbReference type="InterPro" id="IPR036942">
    <property type="entry name" value="Beta-barrel_TonB_sf"/>
</dbReference>
<comment type="subcellular location">
    <subcellularLocation>
        <location evidence="1">Cell outer membrane</location>
        <topology evidence="1">Multi-pass membrane protein</topology>
    </subcellularLocation>
</comment>
<dbReference type="Gene3D" id="2.40.170.20">
    <property type="entry name" value="TonB-dependent receptor, beta-barrel domain"/>
    <property type="match status" value="1"/>
</dbReference>
<dbReference type="InterPro" id="IPR037066">
    <property type="entry name" value="Plug_dom_sf"/>
</dbReference>
<evidence type="ECO:0000256" key="6">
    <source>
        <dbReference type="ARBA" id="ARBA00023237"/>
    </source>
</evidence>
<protein>
    <submittedName>
        <fullName evidence="8">TonB-dependent receptor SusC</fullName>
    </submittedName>
</protein>
<dbReference type="InterPro" id="IPR023997">
    <property type="entry name" value="TonB-dep_OMP_SusC/RagA_CS"/>
</dbReference>
<keyword evidence="3" id="KW-0812">Transmembrane</keyword>
<organism evidence="8">
    <name type="scientific">termite gut metagenome</name>
    <dbReference type="NCBI Taxonomy" id="433724"/>
    <lineage>
        <taxon>unclassified sequences</taxon>
        <taxon>metagenomes</taxon>
        <taxon>organismal metagenomes</taxon>
    </lineage>
</organism>
<dbReference type="InterPro" id="IPR008969">
    <property type="entry name" value="CarboxyPept-like_regulatory"/>
</dbReference>
<dbReference type="SUPFAM" id="SSF49464">
    <property type="entry name" value="Carboxypeptidase regulatory domain-like"/>
    <property type="match status" value="1"/>
</dbReference>
<dbReference type="PROSITE" id="PS52016">
    <property type="entry name" value="TONB_DEPENDENT_REC_3"/>
    <property type="match status" value="1"/>
</dbReference>
<proteinExistence type="predicted"/>